<feature type="domain" description="Aminotransferase-like plant mobile" evidence="1">
    <location>
        <begin position="2"/>
        <end position="58"/>
    </location>
</feature>
<evidence type="ECO:0000313" key="2">
    <source>
        <dbReference type="EMBL" id="KAF2318439.1"/>
    </source>
</evidence>
<proteinExistence type="predicted"/>
<dbReference type="Proteomes" id="UP000467840">
    <property type="component" value="Chromosome 10"/>
</dbReference>
<evidence type="ECO:0000259" key="1">
    <source>
        <dbReference type="Pfam" id="PF10536"/>
    </source>
</evidence>
<dbReference type="AlphaFoldDB" id="A0A6A6N2S8"/>
<accession>A0A6A6N2S8</accession>
<keyword evidence="3" id="KW-1185">Reference proteome</keyword>
<sequence>MKLIDLSLVDIVYDEPLLTALLPLWSYHYNCFILPLGPMSLTLRDVTTLTSLPIHGETSPALAAELASTRPIRKSGTSFVNFISLNARKGDITNEEYILFLWDLISKFIIYPPSGKPSLELLPITKVVPYLPILLSSGPAFADRMRCTLADDIRHMISHASNSPPLQKTKPIISPSGVKINMPQSSAKAITPPQ</sequence>
<dbReference type="EMBL" id="JAAGAX010000003">
    <property type="protein sequence ID" value="KAF2318439.1"/>
    <property type="molecule type" value="Genomic_DNA"/>
</dbReference>
<organism evidence="2 3">
    <name type="scientific">Hevea brasiliensis</name>
    <name type="common">Para rubber tree</name>
    <name type="synonym">Siphonia brasiliensis</name>
    <dbReference type="NCBI Taxonomy" id="3981"/>
    <lineage>
        <taxon>Eukaryota</taxon>
        <taxon>Viridiplantae</taxon>
        <taxon>Streptophyta</taxon>
        <taxon>Embryophyta</taxon>
        <taxon>Tracheophyta</taxon>
        <taxon>Spermatophyta</taxon>
        <taxon>Magnoliopsida</taxon>
        <taxon>eudicotyledons</taxon>
        <taxon>Gunneridae</taxon>
        <taxon>Pentapetalae</taxon>
        <taxon>rosids</taxon>
        <taxon>fabids</taxon>
        <taxon>Malpighiales</taxon>
        <taxon>Euphorbiaceae</taxon>
        <taxon>Crotonoideae</taxon>
        <taxon>Micrandreae</taxon>
        <taxon>Hevea</taxon>
    </lineage>
</organism>
<protein>
    <recommendedName>
        <fullName evidence="1">Aminotransferase-like plant mobile domain-containing protein</fullName>
    </recommendedName>
</protein>
<gene>
    <name evidence="2" type="ORF">GH714_007632</name>
</gene>
<reference evidence="2 3" key="1">
    <citation type="journal article" date="2020" name="Mol. Plant">
        <title>The Chromosome-Based Rubber Tree Genome Provides New Insights into Spurge Genome Evolution and Rubber Biosynthesis.</title>
        <authorList>
            <person name="Liu J."/>
            <person name="Shi C."/>
            <person name="Shi C.C."/>
            <person name="Li W."/>
            <person name="Zhang Q.J."/>
            <person name="Zhang Y."/>
            <person name="Li K."/>
            <person name="Lu H.F."/>
            <person name="Shi C."/>
            <person name="Zhu S.T."/>
            <person name="Xiao Z.Y."/>
            <person name="Nan H."/>
            <person name="Yue Y."/>
            <person name="Zhu X.G."/>
            <person name="Wu Y."/>
            <person name="Hong X.N."/>
            <person name="Fan G.Y."/>
            <person name="Tong Y."/>
            <person name="Zhang D."/>
            <person name="Mao C.L."/>
            <person name="Liu Y.L."/>
            <person name="Hao S.J."/>
            <person name="Liu W.Q."/>
            <person name="Lv M.Q."/>
            <person name="Zhang H.B."/>
            <person name="Liu Y."/>
            <person name="Hu-Tang G.R."/>
            <person name="Wang J.P."/>
            <person name="Wang J.H."/>
            <person name="Sun Y.H."/>
            <person name="Ni S.B."/>
            <person name="Chen W.B."/>
            <person name="Zhang X.C."/>
            <person name="Jiao Y.N."/>
            <person name="Eichler E.E."/>
            <person name="Li G.H."/>
            <person name="Liu X."/>
            <person name="Gao L.Z."/>
        </authorList>
    </citation>
    <scope>NUCLEOTIDE SEQUENCE [LARGE SCALE GENOMIC DNA]</scope>
    <source>
        <strain evidence="3">cv. GT1</strain>
        <tissue evidence="2">Leaf</tissue>
    </source>
</reference>
<dbReference type="InterPro" id="IPR019557">
    <property type="entry name" value="AminoTfrase-like_pln_mobile"/>
</dbReference>
<evidence type="ECO:0000313" key="3">
    <source>
        <dbReference type="Proteomes" id="UP000467840"/>
    </source>
</evidence>
<name>A0A6A6N2S8_HEVBR</name>
<dbReference type="Pfam" id="PF10536">
    <property type="entry name" value="PMD"/>
    <property type="match status" value="1"/>
</dbReference>
<comment type="caution">
    <text evidence="2">The sequence shown here is derived from an EMBL/GenBank/DDBJ whole genome shotgun (WGS) entry which is preliminary data.</text>
</comment>